<dbReference type="InParanoid" id="A0A2P6MXM4"/>
<reference evidence="2 3" key="1">
    <citation type="journal article" date="2018" name="Genome Biol. Evol.">
        <title>Multiple Roots of Fruiting Body Formation in Amoebozoa.</title>
        <authorList>
            <person name="Hillmann F."/>
            <person name="Forbes G."/>
            <person name="Novohradska S."/>
            <person name="Ferling I."/>
            <person name="Riege K."/>
            <person name="Groth M."/>
            <person name="Westermann M."/>
            <person name="Marz M."/>
            <person name="Spaller T."/>
            <person name="Winckler T."/>
            <person name="Schaap P."/>
            <person name="Glockner G."/>
        </authorList>
    </citation>
    <scope>NUCLEOTIDE SEQUENCE [LARGE SCALE GENOMIC DNA]</scope>
    <source>
        <strain evidence="2 3">Jena</strain>
    </source>
</reference>
<comment type="caution">
    <text evidence="2">The sequence shown here is derived from an EMBL/GenBank/DDBJ whole genome shotgun (WGS) entry which is preliminary data.</text>
</comment>
<feature type="compositionally biased region" description="Basic residues" evidence="1">
    <location>
        <begin position="103"/>
        <end position="129"/>
    </location>
</feature>
<protein>
    <submittedName>
        <fullName evidence="2">Nuclear pore complex-interacting protein-like 3-like</fullName>
    </submittedName>
</protein>
<feature type="compositionally biased region" description="Low complexity" evidence="1">
    <location>
        <begin position="41"/>
        <end position="72"/>
    </location>
</feature>
<name>A0A2P6MXM4_9EUKA</name>
<feature type="compositionally biased region" description="Pro residues" evidence="1">
    <location>
        <begin position="73"/>
        <end position="87"/>
    </location>
</feature>
<dbReference type="Proteomes" id="UP000241769">
    <property type="component" value="Unassembled WGS sequence"/>
</dbReference>
<sequence length="154" mass="16058">ASITTTMRQINTLLPRATEATNLIILMLQRNLGIPSPPQDPSSDSAPVASPASLSDDPPISPLHSPLAQPSAPAEPSPVAQPPPVAEPSPVAATVDDGPPRSAPHRPPVKKTAKGKAKGKAKARAKPKSKPADSTDSELDTDDSQPQKIRRINE</sequence>
<dbReference type="AlphaFoldDB" id="A0A2P6MXM4"/>
<organism evidence="2 3">
    <name type="scientific">Planoprotostelium fungivorum</name>
    <dbReference type="NCBI Taxonomy" id="1890364"/>
    <lineage>
        <taxon>Eukaryota</taxon>
        <taxon>Amoebozoa</taxon>
        <taxon>Evosea</taxon>
        <taxon>Variosea</taxon>
        <taxon>Cavosteliida</taxon>
        <taxon>Cavosteliaceae</taxon>
        <taxon>Planoprotostelium</taxon>
    </lineage>
</organism>
<accession>A0A2P6MXM4</accession>
<evidence type="ECO:0000256" key="1">
    <source>
        <dbReference type="SAM" id="MobiDB-lite"/>
    </source>
</evidence>
<proteinExistence type="predicted"/>
<evidence type="ECO:0000313" key="2">
    <source>
        <dbReference type="EMBL" id="PRP76455.1"/>
    </source>
</evidence>
<feature type="region of interest" description="Disordered" evidence="1">
    <location>
        <begin position="32"/>
        <end position="154"/>
    </location>
</feature>
<evidence type="ECO:0000313" key="3">
    <source>
        <dbReference type="Proteomes" id="UP000241769"/>
    </source>
</evidence>
<feature type="non-terminal residue" evidence="2">
    <location>
        <position position="1"/>
    </location>
</feature>
<gene>
    <name evidence="2" type="ORF">PROFUN_15188</name>
</gene>
<dbReference type="EMBL" id="MDYQ01000325">
    <property type="protein sequence ID" value="PRP76455.1"/>
    <property type="molecule type" value="Genomic_DNA"/>
</dbReference>
<keyword evidence="3" id="KW-1185">Reference proteome</keyword>